<name>A0A382RAN4_9ZZZZ</name>
<feature type="non-terminal residue" evidence="1">
    <location>
        <position position="1"/>
    </location>
</feature>
<accession>A0A382RAN4</accession>
<gene>
    <name evidence="1" type="ORF">METZ01_LOCUS347244</name>
</gene>
<reference evidence="1" key="1">
    <citation type="submission" date="2018-05" db="EMBL/GenBank/DDBJ databases">
        <authorList>
            <person name="Lanie J.A."/>
            <person name="Ng W.-L."/>
            <person name="Kazmierczak K.M."/>
            <person name="Andrzejewski T.M."/>
            <person name="Davidsen T.M."/>
            <person name="Wayne K.J."/>
            <person name="Tettelin H."/>
            <person name="Glass J.I."/>
            <person name="Rusch D."/>
            <person name="Podicherti R."/>
            <person name="Tsui H.-C.T."/>
            <person name="Winkler M.E."/>
        </authorList>
    </citation>
    <scope>NUCLEOTIDE SEQUENCE</scope>
</reference>
<sequence>VDSLIEMPKNISIRAKDLQKHLLLFAKAMAAL</sequence>
<evidence type="ECO:0000313" key="1">
    <source>
        <dbReference type="EMBL" id="SVC94390.1"/>
    </source>
</evidence>
<dbReference type="AlphaFoldDB" id="A0A382RAN4"/>
<feature type="non-terminal residue" evidence="1">
    <location>
        <position position="32"/>
    </location>
</feature>
<protein>
    <submittedName>
        <fullName evidence="1">Uncharacterized protein</fullName>
    </submittedName>
</protein>
<dbReference type="EMBL" id="UINC01120111">
    <property type="protein sequence ID" value="SVC94390.1"/>
    <property type="molecule type" value="Genomic_DNA"/>
</dbReference>
<proteinExistence type="predicted"/>
<organism evidence="1">
    <name type="scientific">marine metagenome</name>
    <dbReference type="NCBI Taxonomy" id="408172"/>
    <lineage>
        <taxon>unclassified sequences</taxon>
        <taxon>metagenomes</taxon>
        <taxon>ecological metagenomes</taxon>
    </lineage>
</organism>